<keyword evidence="3" id="KW-1185">Reference proteome</keyword>
<evidence type="ECO:0000313" key="3">
    <source>
        <dbReference type="Proteomes" id="UP000192578"/>
    </source>
</evidence>
<accession>A0A1W0WD36</accession>
<evidence type="ECO:0000313" key="2">
    <source>
        <dbReference type="EMBL" id="OQV13077.1"/>
    </source>
</evidence>
<sequence length="330" mass="35984">MTGPDSSWSLVRNSGGLTRSEGSRSPLYAGESSAGMGTSAGSGSSNGGALGISAYSKYIGPAMKYGRKACGMPTRNSETAKPMALRMKPSHQYRSANRGTQPSRTIHRPSRTACPIATTAAVLIHGDPRQYVNALVSDAPTNPSHDYWFLGQRQRLRDSIAAKSQFLKEFFSMTRAAFGTGDPSFDAFAVPNDNKLEIAECGQNIRSTEPEEAVEIVYTAIDRISDLYTNESAESSNVFRDLIRASALCSAVSSIEQCLNFALSAEDFWLLENPVAIFSNEEVCRRFLQPNKQRCLDAAKLLPDRNACGLRELTTITAFARQFFLCAPVY</sequence>
<evidence type="ECO:0000256" key="1">
    <source>
        <dbReference type="SAM" id="MobiDB-lite"/>
    </source>
</evidence>
<proteinExistence type="predicted"/>
<reference evidence="3" key="1">
    <citation type="submission" date="2017-01" db="EMBL/GenBank/DDBJ databases">
        <title>Comparative genomics of anhydrobiosis in the tardigrade Hypsibius dujardini.</title>
        <authorList>
            <person name="Yoshida Y."/>
            <person name="Koutsovoulos G."/>
            <person name="Laetsch D."/>
            <person name="Stevens L."/>
            <person name="Kumar S."/>
            <person name="Horikawa D."/>
            <person name="Ishino K."/>
            <person name="Komine S."/>
            <person name="Tomita M."/>
            <person name="Blaxter M."/>
            <person name="Arakawa K."/>
        </authorList>
    </citation>
    <scope>NUCLEOTIDE SEQUENCE [LARGE SCALE GENOMIC DNA]</scope>
    <source>
        <strain evidence="3">Z151</strain>
    </source>
</reference>
<dbReference type="EMBL" id="MTYJ01000130">
    <property type="protein sequence ID" value="OQV13077.1"/>
    <property type="molecule type" value="Genomic_DNA"/>
</dbReference>
<dbReference type="AlphaFoldDB" id="A0A1W0WD36"/>
<protein>
    <submittedName>
        <fullName evidence="2">Uncharacterized protein</fullName>
    </submittedName>
</protein>
<feature type="region of interest" description="Disordered" evidence="1">
    <location>
        <begin position="1"/>
        <end position="45"/>
    </location>
</feature>
<name>A0A1W0WD36_HYPEX</name>
<comment type="caution">
    <text evidence="2">The sequence shown here is derived from an EMBL/GenBank/DDBJ whole genome shotgun (WGS) entry which is preliminary data.</text>
</comment>
<feature type="compositionally biased region" description="Polar residues" evidence="1">
    <location>
        <begin position="1"/>
        <end position="17"/>
    </location>
</feature>
<dbReference type="Proteomes" id="UP000192578">
    <property type="component" value="Unassembled WGS sequence"/>
</dbReference>
<gene>
    <name evidence="2" type="ORF">BV898_12618</name>
</gene>
<organism evidence="2 3">
    <name type="scientific">Hypsibius exemplaris</name>
    <name type="common">Freshwater tardigrade</name>
    <dbReference type="NCBI Taxonomy" id="2072580"/>
    <lineage>
        <taxon>Eukaryota</taxon>
        <taxon>Metazoa</taxon>
        <taxon>Ecdysozoa</taxon>
        <taxon>Tardigrada</taxon>
        <taxon>Eutardigrada</taxon>
        <taxon>Parachela</taxon>
        <taxon>Hypsibioidea</taxon>
        <taxon>Hypsibiidae</taxon>
        <taxon>Hypsibius</taxon>
    </lineage>
</organism>